<protein>
    <submittedName>
        <fullName evidence="2">Uncharacterized protein</fullName>
    </submittedName>
</protein>
<feature type="compositionally biased region" description="Polar residues" evidence="1">
    <location>
        <begin position="129"/>
        <end position="139"/>
    </location>
</feature>
<keyword evidence="3" id="KW-1185">Reference proteome</keyword>
<dbReference type="PANTHER" id="PTHR35749:SF1">
    <property type="entry name" value="OSJNBA0084A10.10 PROTEIN"/>
    <property type="match status" value="1"/>
</dbReference>
<sequence>MSKLMEFARKAWFLVRVLSGYEERRIRSYRLDLQRRILQAQIRKEELRRLPEQTILAELRQMVEEMQGVNRQIQQTESAIEEYFKPLDKNAEIIINLQLEKEEERMKGMMKAMHEQSAQQQISGEAKSSESTNSCNTRPIQPIDPVSSQHENTK</sequence>
<evidence type="ECO:0000256" key="1">
    <source>
        <dbReference type="SAM" id="MobiDB-lite"/>
    </source>
</evidence>
<comment type="caution">
    <text evidence="2">The sequence shown here is derived from an EMBL/GenBank/DDBJ whole genome shotgun (WGS) entry which is preliminary data.</text>
</comment>
<dbReference type="Proteomes" id="UP001412067">
    <property type="component" value="Unassembled WGS sequence"/>
</dbReference>
<accession>A0ABR2M2M7</accession>
<dbReference type="EMBL" id="JBBWWR010000012">
    <property type="protein sequence ID" value="KAK8958322.1"/>
    <property type="molecule type" value="Genomic_DNA"/>
</dbReference>
<gene>
    <name evidence="2" type="ORF">KSP40_PGU001037</name>
</gene>
<feature type="region of interest" description="Disordered" evidence="1">
    <location>
        <begin position="105"/>
        <end position="154"/>
    </location>
</feature>
<organism evidence="2 3">
    <name type="scientific">Platanthera guangdongensis</name>
    <dbReference type="NCBI Taxonomy" id="2320717"/>
    <lineage>
        <taxon>Eukaryota</taxon>
        <taxon>Viridiplantae</taxon>
        <taxon>Streptophyta</taxon>
        <taxon>Embryophyta</taxon>
        <taxon>Tracheophyta</taxon>
        <taxon>Spermatophyta</taxon>
        <taxon>Magnoliopsida</taxon>
        <taxon>Liliopsida</taxon>
        <taxon>Asparagales</taxon>
        <taxon>Orchidaceae</taxon>
        <taxon>Orchidoideae</taxon>
        <taxon>Orchideae</taxon>
        <taxon>Orchidinae</taxon>
        <taxon>Platanthera</taxon>
    </lineage>
</organism>
<evidence type="ECO:0000313" key="2">
    <source>
        <dbReference type="EMBL" id="KAK8958322.1"/>
    </source>
</evidence>
<name>A0ABR2M2M7_9ASPA</name>
<dbReference type="PANTHER" id="PTHR35749">
    <property type="entry name" value="OSJNBA0084A10.10 PROTEIN"/>
    <property type="match status" value="1"/>
</dbReference>
<evidence type="ECO:0000313" key="3">
    <source>
        <dbReference type="Proteomes" id="UP001412067"/>
    </source>
</evidence>
<proteinExistence type="predicted"/>
<reference evidence="2 3" key="1">
    <citation type="journal article" date="2022" name="Nat. Plants">
        <title>Genomes of leafy and leafless Platanthera orchids illuminate the evolution of mycoheterotrophy.</title>
        <authorList>
            <person name="Li M.H."/>
            <person name="Liu K.W."/>
            <person name="Li Z."/>
            <person name="Lu H.C."/>
            <person name="Ye Q.L."/>
            <person name="Zhang D."/>
            <person name="Wang J.Y."/>
            <person name="Li Y.F."/>
            <person name="Zhong Z.M."/>
            <person name="Liu X."/>
            <person name="Yu X."/>
            <person name="Liu D.K."/>
            <person name="Tu X.D."/>
            <person name="Liu B."/>
            <person name="Hao Y."/>
            <person name="Liao X.Y."/>
            <person name="Jiang Y.T."/>
            <person name="Sun W.H."/>
            <person name="Chen J."/>
            <person name="Chen Y.Q."/>
            <person name="Ai Y."/>
            <person name="Zhai J.W."/>
            <person name="Wu S.S."/>
            <person name="Zhou Z."/>
            <person name="Hsiao Y.Y."/>
            <person name="Wu W.L."/>
            <person name="Chen Y.Y."/>
            <person name="Lin Y.F."/>
            <person name="Hsu J.L."/>
            <person name="Li C.Y."/>
            <person name="Wang Z.W."/>
            <person name="Zhao X."/>
            <person name="Zhong W.Y."/>
            <person name="Ma X.K."/>
            <person name="Ma L."/>
            <person name="Huang J."/>
            <person name="Chen G.Z."/>
            <person name="Huang M.Z."/>
            <person name="Huang L."/>
            <person name="Peng D.H."/>
            <person name="Luo Y.B."/>
            <person name="Zou S.Q."/>
            <person name="Chen S.P."/>
            <person name="Lan S."/>
            <person name="Tsai W.C."/>
            <person name="Van de Peer Y."/>
            <person name="Liu Z.J."/>
        </authorList>
    </citation>
    <scope>NUCLEOTIDE SEQUENCE [LARGE SCALE GENOMIC DNA]</scope>
    <source>
        <strain evidence="2">Lor288</strain>
    </source>
</reference>